<sequence>MRLLYFQLAVQAGAAMYKLVHENNRSYPLGWYSSRRSKTSDTWNITDLTNALHRWGGLWLLILPGISLILTIGLVLWAQIAGRKVDLPAARDLSVGEIVAVSQTPDVQRSGYGSDTKARKSFLERPFTFAMNCPGAYGVFQSNEVKRSYGPQSAVHFSNAKRTEEQENYPLH</sequence>
<evidence type="ECO:0000313" key="3">
    <source>
        <dbReference type="Proteomes" id="UP000033140"/>
    </source>
</evidence>
<organism evidence="2 3">
    <name type="scientific">Saitoella complicata (strain BCRC 22490 / CBS 7301 / JCM 7358 / NBRC 10748 / NRRL Y-17804)</name>
    <dbReference type="NCBI Taxonomy" id="698492"/>
    <lineage>
        <taxon>Eukaryota</taxon>
        <taxon>Fungi</taxon>
        <taxon>Dikarya</taxon>
        <taxon>Ascomycota</taxon>
        <taxon>Taphrinomycotina</taxon>
        <taxon>Taphrinomycotina incertae sedis</taxon>
        <taxon>Saitoella</taxon>
    </lineage>
</organism>
<proteinExistence type="predicted"/>
<comment type="caution">
    <text evidence="2">The sequence shown here is derived from an EMBL/GenBank/DDBJ whole genome shotgun (WGS) entry which is preliminary data.</text>
</comment>
<evidence type="ECO:0000313" key="2">
    <source>
        <dbReference type="EMBL" id="GAO52494.1"/>
    </source>
</evidence>
<protein>
    <submittedName>
        <fullName evidence="2">Uncharacterized protein</fullName>
    </submittedName>
</protein>
<feature type="transmembrane region" description="Helical" evidence="1">
    <location>
        <begin position="58"/>
        <end position="78"/>
    </location>
</feature>
<keyword evidence="1" id="KW-1133">Transmembrane helix</keyword>
<reference evidence="2 3" key="2">
    <citation type="journal article" date="2014" name="J. Gen. Appl. Microbiol.">
        <title>The early diverging ascomycetous budding yeast Saitoella complicata has three histone deacetylases belonging to the Clr6, Hos2, and Rpd3 lineages.</title>
        <authorList>
            <person name="Nishida H."/>
            <person name="Matsumoto T."/>
            <person name="Kondo S."/>
            <person name="Hamamoto M."/>
            <person name="Yoshikawa H."/>
        </authorList>
    </citation>
    <scope>NUCLEOTIDE SEQUENCE [LARGE SCALE GENOMIC DNA]</scope>
    <source>
        <strain evidence="2 3">NRRL Y-17804</strain>
    </source>
</reference>
<reference evidence="2 3" key="3">
    <citation type="journal article" date="2015" name="Genome Announc.">
        <title>Draft Genome Sequence of the Archiascomycetous Yeast Saitoella complicata.</title>
        <authorList>
            <person name="Yamauchi K."/>
            <person name="Kondo S."/>
            <person name="Hamamoto M."/>
            <person name="Takahashi Y."/>
            <person name="Ogura Y."/>
            <person name="Hayashi T."/>
            <person name="Nishida H."/>
        </authorList>
    </citation>
    <scope>NUCLEOTIDE SEQUENCE [LARGE SCALE GENOMIC DNA]</scope>
    <source>
        <strain evidence="2 3">NRRL Y-17804</strain>
    </source>
</reference>
<reference evidence="2 3" key="1">
    <citation type="journal article" date="2011" name="J. Gen. Appl. Microbiol.">
        <title>Draft genome sequencing of the enigmatic yeast Saitoella complicata.</title>
        <authorList>
            <person name="Nishida H."/>
            <person name="Hamamoto M."/>
            <person name="Sugiyama J."/>
        </authorList>
    </citation>
    <scope>NUCLEOTIDE SEQUENCE [LARGE SCALE GENOMIC DNA]</scope>
    <source>
        <strain evidence="2 3">NRRL Y-17804</strain>
    </source>
</reference>
<keyword evidence="3" id="KW-1185">Reference proteome</keyword>
<name>A0A0E9NRK9_SAICN</name>
<dbReference type="EMBL" id="BACD03000071">
    <property type="protein sequence ID" value="GAO52494.1"/>
    <property type="molecule type" value="Genomic_DNA"/>
</dbReference>
<evidence type="ECO:0000256" key="1">
    <source>
        <dbReference type="SAM" id="Phobius"/>
    </source>
</evidence>
<dbReference type="AlphaFoldDB" id="A0A0E9NRK9"/>
<gene>
    <name evidence="2" type="ORF">G7K_6569-t1</name>
</gene>
<keyword evidence="1" id="KW-0812">Transmembrane</keyword>
<accession>A0A0E9NRK9</accession>
<dbReference type="Proteomes" id="UP000033140">
    <property type="component" value="Unassembled WGS sequence"/>
</dbReference>
<keyword evidence="1" id="KW-0472">Membrane</keyword>